<keyword evidence="10" id="KW-1185">Reference proteome</keyword>
<evidence type="ECO:0000256" key="2">
    <source>
        <dbReference type="ARBA" id="ARBA00022692"/>
    </source>
</evidence>
<dbReference type="InterPro" id="IPR013162">
    <property type="entry name" value="CD80_C2-set"/>
</dbReference>
<dbReference type="InterPro" id="IPR007110">
    <property type="entry name" value="Ig-like_dom"/>
</dbReference>
<dbReference type="EMBL" id="KE525332">
    <property type="protein sequence ID" value="KFB47634.1"/>
    <property type="molecule type" value="Genomic_DNA"/>
</dbReference>
<dbReference type="SMART" id="SM00409">
    <property type="entry name" value="IG"/>
    <property type="match status" value="4"/>
</dbReference>
<evidence type="ECO:0000256" key="3">
    <source>
        <dbReference type="ARBA" id="ARBA00022989"/>
    </source>
</evidence>
<dbReference type="SUPFAM" id="SSF48726">
    <property type="entry name" value="Immunoglobulin"/>
    <property type="match status" value="5"/>
</dbReference>
<dbReference type="PANTHER" id="PTHR23278">
    <property type="entry name" value="SIDESTEP PROTEIN"/>
    <property type="match status" value="1"/>
</dbReference>
<reference evidence="8 10" key="1">
    <citation type="journal article" date="2014" name="BMC Genomics">
        <title>Genome sequence of Anopheles sinensis provides insight into genetics basis of mosquito competence for malaria parasites.</title>
        <authorList>
            <person name="Zhou D."/>
            <person name="Zhang D."/>
            <person name="Ding G."/>
            <person name="Shi L."/>
            <person name="Hou Q."/>
            <person name="Ye Y."/>
            <person name="Xu Y."/>
            <person name="Zhou H."/>
            <person name="Xiong C."/>
            <person name="Li S."/>
            <person name="Yu J."/>
            <person name="Hong S."/>
            <person name="Yu X."/>
            <person name="Zou P."/>
            <person name="Chen C."/>
            <person name="Chang X."/>
            <person name="Wang W."/>
            <person name="Lv Y."/>
            <person name="Sun Y."/>
            <person name="Ma L."/>
            <person name="Shen B."/>
            <person name="Zhu C."/>
        </authorList>
    </citation>
    <scope>NUCLEOTIDE SEQUENCE [LARGE SCALE GENOMIC DNA]</scope>
</reference>
<dbReference type="VEuPathDB" id="VectorBase:ASIC015675"/>
<dbReference type="OrthoDB" id="6250964at2759"/>
<dbReference type="EMBL" id="ATLV01022401">
    <property type="status" value="NOT_ANNOTATED_CDS"/>
    <property type="molecule type" value="Genomic_DNA"/>
</dbReference>
<dbReference type="VEuPathDB" id="VectorBase:ASIS022131"/>
<dbReference type="AlphaFoldDB" id="A0A084WBP0"/>
<dbReference type="InterPro" id="IPR003598">
    <property type="entry name" value="Ig_sub2"/>
</dbReference>
<accession>A0A084WBP0</accession>
<dbReference type="InterPro" id="IPR036179">
    <property type="entry name" value="Ig-like_dom_sf"/>
</dbReference>
<dbReference type="Pfam" id="PF08205">
    <property type="entry name" value="C2-set_2"/>
    <property type="match status" value="2"/>
</dbReference>
<dbReference type="InterPro" id="IPR013106">
    <property type="entry name" value="Ig_V-set"/>
</dbReference>
<gene>
    <name evidence="8" type="ORF">ZHAS_00015675</name>
</gene>
<organism evidence="8">
    <name type="scientific">Anopheles sinensis</name>
    <name type="common">Mosquito</name>
    <dbReference type="NCBI Taxonomy" id="74873"/>
    <lineage>
        <taxon>Eukaryota</taxon>
        <taxon>Metazoa</taxon>
        <taxon>Ecdysozoa</taxon>
        <taxon>Arthropoda</taxon>
        <taxon>Hexapoda</taxon>
        <taxon>Insecta</taxon>
        <taxon>Pterygota</taxon>
        <taxon>Neoptera</taxon>
        <taxon>Endopterygota</taxon>
        <taxon>Diptera</taxon>
        <taxon>Nematocera</taxon>
        <taxon>Culicoidea</taxon>
        <taxon>Culicidae</taxon>
        <taxon>Anophelinae</taxon>
        <taxon>Anopheles</taxon>
    </lineage>
</organism>
<evidence type="ECO:0000313" key="8">
    <source>
        <dbReference type="EMBL" id="KFB47634.1"/>
    </source>
</evidence>
<feature type="domain" description="Ig-like" evidence="7">
    <location>
        <begin position="245"/>
        <end position="342"/>
    </location>
</feature>
<evidence type="ECO:0000256" key="5">
    <source>
        <dbReference type="ARBA" id="ARBA00023157"/>
    </source>
</evidence>
<evidence type="ECO:0000256" key="6">
    <source>
        <dbReference type="SAM" id="Phobius"/>
    </source>
</evidence>
<feature type="domain" description="Ig-like" evidence="7">
    <location>
        <begin position="347"/>
        <end position="432"/>
    </location>
</feature>
<sequence length="808" mass="88575">MPLHHTFCRSRSLFLPAVPARNVWAAIDHDAELPCNITAPSAQDAVKLVLWFKDSTGIPLYSLDSRSGVPITAAQHSTIANDLGQRLFFSVGATPSEARLQIRNIKPSDGGVYRCRVDYFDSPTRNYRVNLTLAVPPEEPRIFDTQGKEISTVAGPFREGHELFLSCQVSGGRPPPRVTWWRDGVEISNTSHPSAVEGTSAMVNQLFIHTVTRDYFGSKLQCRAAGSKLVPAVSKEVAIQVHLKPLRVKIVTPNELLTAGRPVPMRCEAWGSYPAAKIVWLLDGEPLRSADITTHTDSNDGNLTSSILNLRVTAGNDGAELACRASNAWFSGGGIEDKRTISVAYEPVVSVHLANEDPSRVITRSEGENVTLKCRADARPPVTSFSWYKNNMRMSGENGETLYLTQLERESAGSYACAASNTEGETRSSSLTLKIQFAPRCKPGTEQTSVGSLNMHSLHVKCEVEADPPDGVRFSWTYNNTRNVSPVLNSRISSHGLVSTMTHLPQSDSELVTLACWAINNVGRQTVPCLIHILPAKIPDTPRNCELHNDTVPEVVCQAGSDGGLMQSFLLEVVGGSAPLAYNLDFTRGPPTEIDNEISTMNDQATLAPLFRIQEQIPQFKLHSLEPGRDYQLLVYAVNAKGKSDPPFVIDKVRVGSALVPPYVDETIISEDPTPAETSHQDKQKQQSQMVMFAAVAAAVGVIITSIIVAGFVAICRLKRPKPPEPQEVRKRMRPARTDVPSMYAEDDVFDDEYQRQLDVRCSRASSTIRSSRYVSEGFVQYSQPSLNDPDLILPRGGDIEFTTLSAA</sequence>
<comment type="subcellular location">
    <subcellularLocation>
        <location evidence="1">Membrane</location>
        <topology evidence="1">Single-pass membrane protein</topology>
    </subcellularLocation>
</comment>
<name>A0A084WBP0_ANOSI</name>
<dbReference type="PROSITE" id="PS50835">
    <property type="entry name" value="IG_LIKE"/>
    <property type="match status" value="4"/>
</dbReference>
<dbReference type="PANTHER" id="PTHR23278:SF4">
    <property type="entry name" value="SIDESTEP, ISOFORM C"/>
    <property type="match status" value="1"/>
</dbReference>
<dbReference type="Proteomes" id="UP000030765">
    <property type="component" value="Unassembled WGS sequence"/>
</dbReference>
<dbReference type="SMART" id="SM00408">
    <property type="entry name" value="IGc2"/>
    <property type="match status" value="4"/>
</dbReference>
<keyword evidence="5" id="KW-1015">Disulfide bond</keyword>
<proteinExistence type="predicted"/>
<dbReference type="Pfam" id="PF13895">
    <property type="entry name" value="Ig_2"/>
    <property type="match status" value="1"/>
</dbReference>
<feature type="transmembrane region" description="Helical" evidence="6">
    <location>
        <begin position="690"/>
        <end position="715"/>
    </location>
</feature>
<keyword evidence="2 6" id="KW-0812">Transmembrane</keyword>
<evidence type="ECO:0000256" key="1">
    <source>
        <dbReference type="ARBA" id="ARBA00004167"/>
    </source>
</evidence>
<dbReference type="EMBL" id="ATLV01022403">
    <property type="status" value="NOT_ANNOTATED_CDS"/>
    <property type="molecule type" value="Genomic_DNA"/>
</dbReference>
<reference evidence="9" key="2">
    <citation type="submission" date="2020-05" db="UniProtKB">
        <authorList>
            <consortium name="EnsemblMetazoa"/>
        </authorList>
    </citation>
    <scope>IDENTIFICATION</scope>
</reference>
<dbReference type="CDD" id="cd00063">
    <property type="entry name" value="FN3"/>
    <property type="match status" value="1"/>
</dbReference>
<evidence type="ECO:0000313" key="9">
    <source>
        <dbReference type="EnsemblMetazoa" id="ASIC015675-PA"/>
    </source>
</evidence>
<dbReference type="InterPro" id="IPR013783">
    <property type="entry name" value="Ig-like_fold"/>
</dbReference>
<dbReference type="OMA" id="TRNFRVN"/>
<dbReference type="InterPro" id="IPR003961">
    <property type="entry name" value="FN3_dom"/>
</dbReference>
<dbReference type="EnsemblMetazoa" id="ASIC015675-RA">
    <property type="protein sequence ID" value="ASIC015675-PA"/>
    <property type="gene ID" value="ASIC015675"/>
</dbReference>
<dbReference type="GO" id="GO:0016020">
    <property type="term" value="C:membrane"/>
    <property type="evidence" value="ECO:0007669"/>
    <property type="project" value="UniProtKB-SubCell"/>
</dbReference>
<protein>
    <submittedName>
        <fullName evidence="8">AGAP001674-PA-like protein</fullName>
    </submittedName>
</protein>
<dbReference type="EMBL" id="ATLV01022405">
    <property type="status" value="NOT_ANNOTATED_CDS"/>
    <property type="molecule type" value="Genomic_DNA"/>
</dbReference>
<evidence type="ECO:0000256" key="4">
    <source>
        <dbReference type="ARBA" id="ARBA00023136"/>
    </source>
</evidence>
<dbReference type="InterPro" id="IPR003599">
    <property type="entry name" value="Ig_sub"/>
</dbReference>
<dbReference type="EMBL" id="ATLV01022404">
    <property type="status" value="NOT_ANNOTATED_CDS"/>
    <property type="molecule type" value="Genomic_DNA"/>
</dbReference>
<keyword evidence="4 6" id="KW-0472">Membrane</keyword>
<feature type="domain" description="Ig-like" evidence="7">
    <location>
        <begin position="16"/>
        <end position="132"/>
    </location>
</feature>
<evidence type="ECO:0000259" key="7">
    <source>
        <dbReference type="PROSITE" id="PS50835"/>
    </source>
</evidence>
<dbReference type="EMBL" id="ATLV01022402">
    <property type="status" value="NOT_ANNOTATED_CDS"/>
    <property type="molecule type" value="Genomic_DNA"/>
</dbReference>
<feature type="domain" description="Ig-like" evidence="7">
    <location>
        <begin position="140"/>
        <end position="238"/>
    </location>
</feature>
<evidence type="ECO:0000313" key="10">
    <source>
        <dbReference type="Proteomes" id="UP000030765"/>
    </source>
</evidence>
<dbReference type="STRING" id="74873.A0A084WBP0"/>
<dbReference type="Gene3D" id="2.60.40.10">
    <property type="entry name" value="Immunoglobulins"/>
    <property type="match status" value="4"/>
</dbReference>
<keyword evidence="3 6" id="KW-1133">Transmembrane helix</keyword>
<dbReference type="Pfam" id="PF07686">
    <property type="entry name" value="V-set"/>
    <property type="match status" value="1"/>
</dbReference>